<dbReference type="Proteomes" id="UP000253507">
    <property type="component" value="Unassembled WGS sequence"/>
</dbReference>
<dbReference type="GO" id="GO:0031177">
    <property type="term" value="F:phosphopantetheine binding"/>
    <property type="evidence" value="ECO:0007669"/>
    <property type="project" value="InterPro"/>
</dbReference>
<dbReference type="InterPro" id="IPR036736">
    <property type="entry name" value="ACP-like_sf"/>
</dbReference>
<proteinExistence type="predicted"/>
<dbReference type="Pfam" id="PF00550">
    <property type="entry name" value="PP-binding"/>
    <property type="match status" value="1"/>
</dbReference>
<evidence type="ECO:0000256" key="1">
    <source>
        <dbReference type="ARBA" id="ARBA00022450"/>
    </source>
</evidence>
<dbReference type="EMBL" id="QOIM01000050">
    <property type="protein sequence ID" value="RCG13595.1"/>
    <property type="molecule type" value="Genomic_DNA"/>
</dbReference>
<accession>A0A367E7F3</accession>
<gene>
    <name evidence="7" type="ORF">DQ392_31755</name>
</gene>
<evidence type="ECO:0000256" key="5">
    <source>
        <dbReference type="SAM" id="MobiDB-lite"/>
    </source>
</evidence>
<name>A0A367E7F3_9ACTN</name>
<dbReference type="Gene3D" id="1.10.1200.10">
    <property type="entry name" value="ACP-like"/>
    <property type="match status" value="1"/>
</dbReference>
<evidence type="ECO:0000256" key="4">
    <source>
        <dbReference type="ARBA" id="ARBA00023268"/>
    </source>
</evidence>
<reference evidence="7 8" key="1">
    <citation type="submission" date="2018-06" db="EMBL/GenBank/DDBJ databases">
        <title>Streptomyces reniochalinae sp. nov. and Streptomyces diacarnus sp. nov. from marine sponges.</title>
        <authorList>
            <person name="Li L."/>
        </authorList>
    </citation>
    <scope>NUCLEOTIDE SEQUENCE [LARGE SCALE GENOMIC DNA]</scope>
    <source>
        <strain evidence="7 8">LHW50302</strain>
    </source>
</reference>
<evidence type="ECO:0000256" key="2">
    <source>
        <dbReference type="ARBA" id="ARBA00022553"/>
    </source>
</evidence>
<dbReference type="SMART" id="SM00823">
    <property type="entry name" value="PKS_PP"/>
    <property type="match status" value="1"/>
</dbReference>
<organism evidence="7 8">
    <name type="scientific">Streptomyces reniochalinae</name>
    <dbReference type="NCBI Taxonomy" id="2250578"/>
    <lineage>
        <taxon>Bacteria</taxon>
        <taxon>Bacillati</taxon>
        <taxon>Actinomycetota</taxon>
        <taxon>Actinomycetes</taxon>
        <taxon>Kitasatosporales</taxon>
        <taxon>Streptomycetaceae</taxon>
        <taxon>Streptomyces</taxon>
    </lineage>
</organism>
<dbReference type="RefSeq" id="WP_220182679.1">
    <property type="nucleotide sequence ID" value="NZ_QOIM01000050.1"/>
</dbReference>
<evidence type="ECO:0000259" key="6">
    <source>
        <dbReference type="PROSITE" id="PS50075"/>
    </source>
</evidence>
<sequence length="291" mass="30759">LDALAQYRQAQGLPGVSLAWGLWEEASGMTGALTGTDHDRLTRSGLVPLTTEEGMTLLDTALERPDDAFLVAAHLDRRALRSMAEAGRLAQLLRGVVDGPVRGFAGSSAGAAPLLRRLSGLPGPEREAALLELLLEEISAVLGHESARAIDPERGLLDMGFDSLSALELRNRLTAATRLRFPSTLVFDHPTPRRLARHVAGLLSANSPNGEEALDGASGSGPDSDGDVRAALAAIPLARLREAGLMDELLRLAGRGPVSAEPVASDEERIEHIKDAALDDLVRMALADGEE</sequence>
<evidence type="ECO:0000256" key="3">
    <source>
        <dbReference type="ARBA" id="ARBA00022679"/>
    </source>
</evidence>
<keyword evidence="4" id="KW-0511">Multifunctional enzyme</keyword>
<keyword evidence="2" id="KW-0597">Phosphoprotein</keyword>
<feature type="compositionally biased region" description="Low complexity" evidence="5">
    <location>
        <begin position="215"/>
        <end position="225"/>
    </location>
</feature>
<protein>
    <submittedName>
        <fullName evidence="7">Modular polyketide synthase BFAS4</fullName>
    </submittedName>
</protein>
<dbReference type="PANTHER" id="PTHR43775">
    <property type="entry name" value="FATTY ACID SYNTHASE"/>
    <property type="match status" value="1"/>
</dbReference>
<dbReference type="GO" id="GO:0004312">
    <property type="term" value="F:fatty acid synthase activity"/>
    <property type="evidence" value="ECO:0007669"/>
    <property type="project" value="TreeGrafter"/>
</dbReference>
<dbReference type="AlphaFoldDB" id="A0A367E7F3"/>
<dbReference type="Gene3D" id="3.40.50.720">
    <property type="entry name" value="NAD(P)-binding Rossmann-like Domain"/>
    <property type="match status" value="1"/>
</dbReference>
<dbReference type="SUPFAM" id="SSF47336">
    <property type="entry name" value="ACP-like"/>
    <property type="match status" value="1"/>
</dbReference>
<dbReference type="FunFam" id="1.10.1200.10:FF:000007">
    <property type="entry name" value="Probable polyketide synthase pks17"/>
    <property type="match status" value="1"/>
</dbReference>
<keyword evidence="3" id="KW-0808">Transferase</keyword>
<dbReference type="InterPro" id="IPR020806">
    <property type="entry name" value="PKS_PP-bd"/>
</dbReference>
<dbReference type="PROSITE" id="PS50075">
    <property type="entry name" value="CARRIER"/>
    <property type="match status" value="1"/>
</dbReference>
<evidence type="ECO:0000313" key="8">
    <source>
        <dbReference type="Proteomes" id="UP000253507"/>
    </source>
</evidence>
<dbReference type="InterPro" id="IPR009081">
    <property type="entry name" value="PP-bd_ACP"/>
</dbReference>
<keyword evidence="8" id="KW-1185">Reference proteome</keyword>
<dbReference type="GO" id="GO:0017000">
    <property type="term" value="P:antibiotic biosynthetic process"/>
    <property type="evidence" value="ECO:0007669"/>
    <property type="project" value="UniProtKB-ARBA"/>
</dbReference>
<dbReference type="PANTHER" id="PTHR43775:SF51">
    <property type="entry name" value="INACTIVE PHENOLPHTHIOCEROL SYNTHESIS POLYKETIDE SYNTHASE TYPE I PKS1-RELATED"/>
    <property type="match status" value="1"/>
</dbReference>
<feature type="non-terminal residue" evidence="7">
    <location>
        <position position="1"/>
    </location>
</feature>
<dbReference type="InterPro" id="IPR050091">
    <property type="entry name" value="PKS_NRPS_Biosynth_Enz"/>
</dbReference>
<dbReference type="InterPro" id="IPR006162">
    <property type="entry name" value="Ppantetheine_attach_site"/>
</dbReference>
<keyword evidence="1" id="KW-0596">Phosphopantetheine</keyword>
<feature type="region of interest" description="Disordered" evidence="5">
    <location>
        <begin position="206"/>
        <end position="225"/>
    </location>
</feature>
<feature type="domain" description="Carrier" evidence="6">
    <location>
        <begin position="125"/>
        <end position="203"/>
    </location>
</feature>
<dbReference type="GO" id="GO:0006633">
    <property type="term" value="P:fatty acid biosynthetic process"/>
    <property type="evidence" value="ECO:0007669"/>
    <property type="project" value="TreeGrafter"/>
</dbReference>
<evidence type="ECO:0000313" key="7">
    <source>
        <dbReference type="EMBL" id="RCG13595.1"/>
    </source>
</evidence>
<comment type="caution">
    <text evidence="7">The sequence shown here is derived from an EMBL/GenBank/DDBJ whole genome shotgun (WGS) entry which is preliminary data.</text>
</comment>
<dbReference type="PROSITE" id="PS00012">
    <property type="entry name" value="PHOSPHOPANTETHEINE"/>
    <property type="match status" value="1"/>
</dbReference>